<comment type="caution">
    <text evidence="1">The sequence shown here is derived from an EMBL/GenBank/DDBJ whole genome shotgun (WGS) entry which is preliminary data.</text>
</comment>
<dbReference type="PANTHER" id="PTHR30160:SF22">
    <property type="entry name" value="LIPOPOLYSACCHARIDE CORE BIOSYNTHESIS PROTEIN"/>
    <property type="match status" value="1"/>
</dbReference>
<evidence type="ECO:0000313" key="1">
    <source>
        <dbReference type="EMBL" id="MBB1489789.1"/>
    </source>
</evidence>
<dbReference type="GO" id="GO:0008713">
    <property type="term" value="F:ADP-heptose-lipopolysaccharide heptosyltransferase activity"/>
    <property type="evidence" value="ECO:0007669"/>
    <property type="project" value="TreeGrafter"/>
</dbReference>
<gene>
    <name evidence="1" type="ORF">H4O21_24590</name>
</gene>
<keyword evidence="2" id="KW-1185">Reference proteome</keyword>
<dbReference type="Gene3D" id="3.40.50.2000">
    <property type="entry name" value="Glycogen Phosphorylase B"/>
    <property type="match status" value="1"/>
</dbReference>
<name>A0A839IZC1_9GAMM</name>
<accession>A0A839IZC1</accession>
<keyword evidence="1" id="KW-0808">Transferase</keyword>
<dbReference type="EMBL" id="JACJFM010000206">
    <property type="protein sequence ID" value="MBB1489789.1"/>
    <property type="molecule type" value="Genomic_DNA"/>
</dbReference>
<dbReference type="AlphaFoldDB" id="A0A839IZC1"/>
<organism evidence="1 2">
    <name type="scientific">Oceanospirillum sediminis</name>
    <dbReference type="NCBI Taxonomy" id="2760088"/>
    <lineage>
        <taxon>Bacteria</taxon>
        <taxon>Pseudomonadati</taxon>
        <taxon>Pseudomonadota</taxon>
        <taxon>Gammaproteobacteria</taxon>
        <taxon>Oceanospirillales</taxon>
        <taxon>Oceanospirillaceae</taxon>
        <taxon>Oceanospirillum</taxon>
    </lineage>
</organism>
<dbReference type="SUPFAM" id="SSF53756">
    <property type="entry name" value="UDP-Glycosyltransferase/glycogen phosphorylase"/>
    <property type="match status" value="1"/>
</dbReference>
<evidence type="ECO:0000313" key="2">
    <source>
        <dbReference type="Proteomes" id="UP000565262"/>
    </source>
</evidence>
<dbReference type="GO" id="GO:0009244">
    <property type="term" value="P:lipopolysaccharide core region biosynthetic process"/>
    <property type="evidence" value="ECO:0007669"/>
    <property type="project" value="TreeGrafter"/>
</dbReference>
<dbReference type="GO" id="GO:0005829">
    <property type="term" value="C:cytosol"/>
    <property type="evidence" value="ECO:0007669"/>
    <property type="project" value="TreeGrafter"/>
</dbReference>
<reference evidence="1 2" key="1">
    <citation type="submission" date="2020-08" db="EMBL/GenBank/DDBJ databases">
        <title>Oceanospirillum sp. nov. isolated from marine sediment.</title>
        <authorList>
            <person name="Ji X."/>
        </authorList>
    </citation>
    <scope>NUCLEOTIDE SEQUENCE [LARGE SCALE GENOMIC DNA]</scope>
    <source>
        <strain evidence="1 2">D5</strain>
    </source>
</reference>
<dbReference type="InterPro" id="IPR051199">
    <property type="entry name" value="LPS_LOS_Heptosyltrfase"/>
</dbReference>
<dbReference type="PANTHER" id="PTHR30160">
    <property type="entry name" value="TETRAACYLDISACCHARIDE 4'-KINASE-RELATED"/>
    <property type="match status" value="1"/>
</dbReference>
<protein>
    <submittedName>
        <fullName evidence="1">ADP-heptose--LPS heptosyltransferase RfaF</fullName>
    </submittedName>
</protein>
<proteinExistence type="predicted"/>
<sequence>MSTSKKNILVIRLSAMGDVAMTVPVLRALTKQHDELRIKVLTKTLYKPFYRDIQNVEVITADVKGEHKGAFGLYKLARTINESHSFYAIADLHSVLRSKI</sequence>
<dbReference type="Proteomes" id="UP000565262">
    <property type="component" value="Unassembled WGS sequence"/>
</dbReference>
<feature type="non-terminal residue" evidence="1">
    <location>
        <position position="100"/>
    </location>
</feature>